<keyword evidence="3" id="KW-0328">Glycosyltransferase</keyword>
<dbReference type="SUPFAM" id="SSF53448">
    <property type="entry name" value="Nucleotide-diphospho-sugar transferases"/>
    <property type="match status" value="1"/>
</dbReference>
<dbReference type="OrthoDB" id="3225550at2"/>
<dbReference type="Proteomes" id="UP000282515">
    <property type="component" value="Unassembled WGS sequence"/>
</dbReference>
<dbReference type="Gene3D" id="3.90.550.60">
    <property type="match status" value="1"/>
</dbReference>
<feature type="domain" description="Galactofuranosyltransferase GlfT2 N-terminal" evidence="5">
    <location>
        <begin position="26"/>
        <end position="129"/>
    </location>
</feature>
<dbReference type="PANTHER" id="PTHR43179">
    <property type="entry name" value="RHAMNOSYLTRANSFERASE WBBL"/>
    <property type="match status" value="1"/>
</dbReference>
<organism evidence="7 8">
    <name type="scientific">Aeromicrobium phragmitis</name>
    <dbReference type="NCBI Taxonomy" id="2478914"/>
    <lineage>
        <taxon>Bacteria</taxon>
        <taxon>Bacillati</taxon>
        <taxon>Actinomycetota</taxon>
        <taxon>Actinomycetes</taxon>
        <taxon>Propionibacteriales</taxon>
        <taxon>Nocardioidaceae</taxon>
        <taxon>Aeromicrobium</taxon>
    </lineage>
</organism>
<dbReference type="Pfam" id="PF17994">
    <property type="entry name" value="Glft2_N"/>
    <property type="match status" value="1"/>
</dbReference>
<evidence type="ECO:0000256" key="3">
    <source>
        <dbReference type="ARBA" id="ARBA00022676"/>
    </source>
</evidence>
<reference evidence="7 8" key="1">
    <citation type="submission" date="2018-10" db="EMBL/GenBank/DDBJ databases">
        <title>Aeromicrobium sp. 9W16Y-2 whole genome shotgun sequence.</title>
        <authorList>
            <person name="Li F."/>
        </authorList>
    </citation>
    <scope>NUCLEOTIDE SEQUENCE [LARGE SCALE GENOMIC DNA]</scope>
    <source>
        <strain evidence="7 8">9W16Y-2</strain>
    </source>
</reference>
<comment type="caution">
    <text evidence="7">The sequence shown here is derived from an EMBL/GenBank/DDBJ whole genome shotgun (WGS) entry which is preliminary data.</text>
</comment>
<evidence type="ECO:0000259" key="5">
    <source>
        <dbReference type="Pfam" id="PF17994"/>
    </source>
</evidence>
<dbReference type="PANTHER" id="PTHR43179:SF12">
    <property type="entry name" value="GALACTOFURANOSYLTRANSFERASE GLFT2"/>
    <property type="match status" value="1"/>
</dbReference>
<comment type="similarity">
    <text evidence="2">Belongs to the glycosyltransferase 2 family.</text>
</comment>
<dbReference type="Pfam" id="PF19320">
    <property type="entry name" value="GlfT2_domain3"/>
    <property type="match status" value="1"/>
</dbReference>
<evidence type="ECO:0000256" key="4">
    <source>
        <dbReference type="ARBA" id="ARBA00022679"/>
    </source>
</evidence>
<dbReference type="InterPro" id="IPR045699">
    <property type="entry name" value="GlfT2_C"/>
</dbReference>
<feature type="domain" description="Galactofuranosyltransferase-2 C-terminal" evidence="6">
    <location>
        <begin position="408"/>
        <end position="600"/>
    </location>
</feature>
<accession>A0A3L8PQ72</accession>
<protein>
    <submittedName>
        <fullName evidence="7">Glycosyltransferase family 2 protein</fullName>
    </submittedName>
</protein>
<comment type="pathway">
    <text evidence="1">Cell wall biogenesis; cell wall polysaccharide biosynthesis.</text>
</comment>
<gene>
    <name evidence="7" type="ORF">D9V41_05875</name>
</gene>
<keyword evidence="4 7" id="KW-0808">Transferase</keyword>
<sequence length="604" mass="68449">MTVLAHVVPGPTDDRDLSALYVDHTGAPKRISYATYFNAFPAGYWSQWTTVEQVTLTVETQGEGTLEVFVSDASSQSRVAHTETLAGRHTTRVDLSLRGRSAGGWFWFDFLPADTDAPVELIEANWSTDAAPRTEGKASIGITTFNKPDYCVETLRALADAPSALSVLDTIYLVDQGTAKVADEPGYDEAAGQLSSQLQVIEQANLGGSGGFSRAMLETLDAGTSAFTLLLDDDVEIEPEAIYRIVQFGRFTTRPTIVGGHMFDLLNPSVLHAWAEILDLKYFMWRPGPPAHSRHNFRERNLRATPWTHRRDDADYTGWWMCLIPVEAIKRIGLSLPVFIKWDDAEYSVRARAIGVPTVSLPGSALWHVAWIDKDDSRDWQAYFHARNRLIAALVHSDYPAGGRLFSNLGRIDVKHLLCMEYYAAHIRERAYRDVLRGPEHLHEEIGTILGELRAERGRFVENQVHNAPQDIPFSREGRLTFDIEVDAPPRRPMLPAFTARHFARHWSKPSEPQDAEPQVELVRRDATWWRMPRYESAVVTDAQRTSAVIYRRDRDFFRAQFQRSRAALNEVEKNWNRLAQEYRAAMPDITSPETWRQTLLKGD</sequence>
<name>A0A3L8PQ72_9ACTN</name>
<evidence type="ECO:0000313" key="8">
    <source>
        <dbReference type="Proteomes" id="UP000282515"/>
    </source>
</evidence>
<dbReference type="InterPro" id="IPR040492">
    <property type="entry name" value="GlfT2_N"/>
</dbReference>
<keyword evidence="8" id="KW-1185">Reference proteome</keyword>
<evidence type="ECO:0000259" key="6">
    <source>
        <dbReference type="Pfam" id="PF19320"/>
    </source>
</evidence>
<dbReference type="GO" id="GO:0016757">
    <property type="term" value="F:glycosyltransferase activity"/>
    <property type="evidence" value="ECO:0007669"/>
    <property type="project" value="UniProtKB-KW"/>
</dbReference>
<dbReference type="Pfam" id="PF13641">
    <property type="entry name" value="Glyco_tranf_2_3"/>
    <property type="match status" value="1"/>
</dbReference>
<dbReference type="EMBL" id="RDBF01000003">
    <property type="protein sequence ID" value="RLV56598.1"/>
    <property type="molecule type" value="Genomic_DNA"/>
</dbReference>
<dbReference type="AlphaFoldDB" id="A0A3L8PQ72"/>
<evidence type="ECO:0000256" key="1">
    <source>
        <dbReference type="ARBA" id="ARBA00004776"/>
    </source>
</evidence>
<proteinExistence type="inferred from homology"/>
<dbReference type="RefSeq" id="WP_121793603.1">
    <property type="nucleotide sequence ID" value="NZ_RDBF01000003.1"/>
</dbReference>
<evidence type="ECO:0000256" key="2">
    <source>
        <dbReference type="ARBA" id="ARBA00006739"/>
    </source>
</evidence>
<dbReference type="InterPro" id="IPR029044">
    <property type="entry name" value="Nucleotide-diphossugar_trans"/>
</dbReference>
<evidence type="ECO:0000313" key="7">
    <source>
        <dbReference type="EMBL" id="RLV56598.1"/>
    </source>
</evidence>